<protein>
    <submittedName>
        <fullName evidence="1">Uncharacterized protein</fullName>
    </submittedName>
</protein>
<name>A0RXZ0_CENSY</name>
<dbReference type="KEGG" id="csy:CENSYa_1587"/>
<dbReference type="EMBL" id="DP000238">
    <property type="protein sequence ID" value="ABK78207.1"/>
    <property type="molecule type" value="Genomic_DNA"/>
</dbReference>
<reference evidence="1 2" key="1">
    <citation type="journal article" date="2006" name="Proc. Natl. Acad. Sci. U.S.A.">
        <title>Genomic analysis of the uncultivated marine crenarchaeote Cenarchaeum symbiosum.</title>
        <authorList>
            <person name="Hallam S.J."/>
            <person name="Konstantinidis K.T."/>
            <person name="Putnam N."/>
            <person name="Schleper C."/>
            <person name="Watanabe Y."/>
            <person name="Sugahara J."/>
            <person name="Preston C."/>
            <person name="de la Torre J."/>
            <person name="Richardson P.M."/>
            <person name="DeLong E.F."/>
        </authorList>
    </citation>
    <scope>NUCLEOTIDE SEQUENCE [LARGE SCALE GENOMIC DNA]</scope>
    <source>
        <strain evidence="2">A</strain>
    </source>
</reference>
<evidence type="ECO:0000313" key="2">
    <source>
        <dbReference type="Proteomes" id="UP000000758"/>
    </source>
</evidence>
<proteinExistence type="predicted"/>
<keyword evidence="2" id="KW-1185">Reference proteome</keyword>
<accession>A0RXZ0</accession>
<dbReference type="EnsemblBacteria" id="ABK78207">
    <property type="protein sequence ID" value="ABK78207"/>
    <property type="gene ID" value="CENSYa_1587"/>
</dbReference>
<dbReference type="Proteomes" id="UP000000758">
    <property type="component" value="Chromosome"/>
</dbReference>
<sequence length="79" mass="9118">MQTEGAREERIEVFQCMHCFTYVAARDDPIMSIEYDNLSSDHTAVVPCKHCDRMIPHRALLASKSDYEKVAEDQLKSKK</sequence>
<dbReference type="AlphaFoldDB" id="A0RXZ0"/>
<organism evidence="1 2">
    <name type="scientific">Cenarchaeum symbiosum (strain A)</name>
    <dbReference type="NCBI Taxonomy" id="414004"/>
    <lineage>
        <taxon>Archaea</taxon>
        <taxon>Nitrososphaerota</taxon>
        <taxon>Candidatus Cenarchaeales</taxon>
        <taxon>Candidatus Cenarchaeaceae</taxon>
        <taxon>Candidatus Cenarchaeum</taxon>
    </lineage>
</organism>
<dbReference type="HOGENOM" id="CLU_2802029_0_0_2"/>
<dbReference type="STRING" id="414004.CENSYa_1587"/>
<evidence type="ECO:0000313" key="1">
    <source>
        <dbReference type="EMBL" id="ABK78207.1"/>
    </source>
</evidence>
<gene>
    <name evidence="1" type="ordered locus">CENSYa_1587</name>
</gene>